<name>A0A095SNA1_9GAMM</name>
<organism evidence="1 2">
    <name type="scientific">Alcanivorax nanhaiticus</name>
    <dbReference type="NCBI Taxonomy" id="1177154"/>
    <lineage>
        <taxon>Bacteria</taxon>
        <taxon>Pseudomonadati</taxon>
        <taxon>Pseudomonadota</taxon>
        <taxon>Gammaproteobacteria</taxon>
        <taxon>Oceanospirillales</taxon>
        <taxon>Alcanivoracaceae</taxon>
        <taxon>Alcanivorax</taxon>
    </lineage>
</organism>
<dbReference type="GO" id="GO:0006808">
    <property type="term" value="P:regulation of nitrogen utilization"/>
    <property type="evidence" value="ECO:0007669"/>
    <property type="project" value="InterPro"/>
</dbReference>
<dbReference type="SUPFAM" id="SSF54913">
    <property type="entry name" value="GlnB-like"/>
    <property type="match status" value="1"/>
</dbReference>
<dbReference type="EMBL" id="ARXV01000002">
    <property type="protein sequence ID" value="KGD66116.1"/>
    <property type="molecule type" value="Genomic_DNA"/>
</dbReference>
<proteinExistence type="predicted"/>
<dbReference type="OrthoDB" id="5734741at2"/>
<dbReference type="Gene3D" id="3.30.70.120">
    <property type="match status" value="1"/>
</dbReference>
<dbReference type="eggNOG" id="COG0347">
    <property type="taxonomic scope" value="Bacteria"/>
</dbReference>
<dbReference type="InterPro" id="IPR002187">
    <property type="entry name" value="N-reg_PII"/>
</dbReference>
<dbReference type="PATRIC" id="fig|1177154.3.peg.598"/>
<keyword evidence="2" id="KW-1185">Reference proteome</keyword>
<dbReference type="GO" id="GO:0030234">
    <property type="term" value="F:enzyme regulator activity"/>
    <property type="evidence" value="ECO:0007669"/>
    <property type="project" value="InterPro"/>
</dbReference>
<dbReference type="AlphaFoldDB" id="A0A095SNA1"/>
<sequence>MDINKVTAIFDEFRLKEVEETLIRHGVKGFTLHPVRGRGYYFDSFNENHLIKHIQMEIYAKAEQAREIAQLIVDAAHVNADSEGLVCIVPVNNLLWIHDKRSATDNDFQLHR</sequence>
<evidence type="ECO:0000313" key="2">
    <source>
        <dbReference type="Proteomes" id="UP000029444"/>
    </source>
</evidence>
<dbReference type="Proteomes" id="UP000029444">
    <property type="component" value="Unassembled WGS sequence"/>
</dbReference>
<dbReference type="InterPro" id="IPR015867">
    <property type="entry name" value="N-reg_PII/ATP_PRibTrfase_C"/>
</dbReference>
<dbReference type="PROSITE" id="PS51343">
    <property type="entry name" value="PII_GLNB_DOM"/>
    <property type="match status" value="1"/>
</dbReference>
<dbReference type="InterPro" id="IPR011322">
    <property type="entry name" value="N-reg_PII-like_a/b"/>
</dbReference>
<reference evidence="1 2" key="1">
    <citation type="submission" date="2012-09" db="EMBL/GenBank/DDBJ databases">
        <title>Genome Sequence of alkane-degrading Bacterium Alcanivorax sp. 19-m-6.</title>
        <authorList>
            <person name="Lai Q."/>
            <person name="Shao Z."/>
        </authorList>
    </citation>
    <scope>NUCLEOTIDE SEQUENCE [LARGE SCALE GENOMIC DNA]</scope>
    <source>
        <strain evidence="1 2">19-m-6</strain>
    </source>
</reference>
<evidence type="ECO:0000313" key="1">
    <source>
        <dbReference type="EMBL" id="KGD66116.1"/>
    </source>
</evidence>
<dbReference type="RefSeq" id="WP_035230292.1">
    <property type="nucleotide sequence ID" value="NZ_ARXV01000002.1"/>
</dbReference>
<comment type="caution">
    <text evidence="1">The sequence shown here is derived from an EMBL/GenBank/DDBJ whole genome shotgun (WGS) entry which is preliminary data.</text>
</comment>
<dbReference type="Pfam" id="PF00543">
    <property type="entry name" value="P-II"/>
    <property type="match status" value="1"/>
</dbReference>
<dbReference type="SMART" id="SM00938">
    <property type="entry name" value="P-II"/>
    <property type="match status" value="1"/>
</dbReference>
<protein>
    <submittedName>
        <fullName evidence="1">Nitrogen regulatory protein PII</fullName>
    </submittedName>
</protein>
<gene>
    <name evidence="1" type="ORF">Y5S_00588</name>
</gene>
<dbReference type="STRING" id="1177154.Y5S_00588"/>
<accession>A0A095SNA1</accession>